<accession>A0A8J3ZBW9</accession>
<feature type="transmembrane region" description="Helical" evidence="1">
    <location>
        <begin position="69"/>
        <end position="87"/>
    </location>
</feature>
<feature type="transmembrane region" description="Helical" evidence="1">
    <location>
        <begin position="21"/>
        <end position="40"/>
    </location>
</feature>
<keyword evidence="1" id="KW-1133">Transmembrane helix</keyword>
<feature type="transmembrane region" description="Helical" evidence="1">
    <location>
        <begin position="230"/>
        <end position="247"/>
    </location>
</feature>
<evidence type="ECO:0000313" key="3">
    <source>
        <dbReference type="Proteomes" id="UP000612585"/>
    </source>
</evidence>
<dbReference type="PIRSF" id="PIRSF009141">
    <property type="entry name" value="UCP009141"/>
    <property type="match status" value="1"/>
</dbReference>
<protein>
    <recommendedName>
        <fullName evidence="4">DUF817 domain-containing protein</fullName>
    </recommendedName>
</protein>
<keyword evidence="1" id="KW-0812">Transmembrane</keyword>
<feature type="transmembrane region" description="Helical" evidence="1">
    <location>
        <begin position="188"/>
        <end position="210"/>
    </location>
</feature>
<evidence type="ECO:0008006" key="4">
    <source>
        <dbReference type="Google" id="ProtNLM"/>
    </source>
</evidence>
<feature type="transmembrane region" description="Helical" evidence="1">
    <location>
        <begin position="107"/>
        <end position="124"/>
    </location>
</feature>
<dbReference type="AlphaFoldDB" id="A0A8J3ZBW9"/>
<sequence>MIVGRFLAQLLRFAWQQARSCAFAVGVFALLALSNVVPLPIARYDALLLGCLTLTAVLWLTGVETRREVLVICVFHAVGLALELFKIRMGSWSYPEPALTKVAGVPLYSGFMYAAVGSYICAAWRHLHLRLVNYRPALTALAAATVYLNFFTHHWLPDLRLLAAVGLVAATWRTWVHYTVGGTEYRMPLALSFGLIGTFLWIAENTATFLGAWRYPDQMDVWRMVHLSKLTSWTLLVSVSFVLAAAIRPRTAALLPPRSTPRVAHRG</sequence>
<keyword evidence="1" id="KW-0472">Membrane</keyword>
<evidence type="ECO:0000313" key="2">
    <source>
        <dbReference type="EMBL" id="GIJ61022.1"/>
    </source>
</evidence>
<feature type="transmembrane region" description="Helical" evidence="1">
    <location>
        <begin position="46"/>
        <end position="62"/>
    </location>
</feature>
<reference evidence="2" key="1">
    <citation type="submission" date="2021-01" db="EMBL/GenBank/DDBJ databases">
        <title>Whole genome shotgun sequence of Virgisporangium aurantiacum NBRC 16421.</title>
        <authorList>
            <person name="Komaki H."/>
            <person name="Tamura T."/>
        </authorList>
    </citation>
    <scope>NUCLEOTIDE SEQUENCE</scope>
    <source>
        <strain evidence="2">NBRC 16421</strain>
    </source>
</reference>
<gene>
    <name evidence="2" type="primary">yoaT</name>
    <name evidence="2" type="ORF">Vau01_085380</name>
</gene>
<feature type="transmembrane region" description="Helical" evidence="1">
    <location>
        <begin position="136"/>
        <end position="153"/>
    </location>
</feature>
<dbReference type="RefSeq" id="WP_204005738.1">
    <property type="nucleotide sequence ID" value="NZ_BOPG01000063.1"/>
</dbReference>
<dbReference type="Pfam" id="PF05675">
    <property type="entry name" value="DUF817"/>
    <property type="match status" value="1"/>
</dbReference>
<dbReference type="Proteomes" id="UP000612585">
    <property type="component" value="Unassembled WGS sequence"/>
</dbReference>
<dbReference type="InterPro" id="IPR008535">
    <property type="entry name" value="DUF817"/>
</dbReference>
<name>A0A8J3ZBW9_9ACTN</name>
<organism evidence="2 3">
    <name type="scientific">Virgisporangium aurantiacum</name>
    <dbReference type="NCBI Taxonomy" id="175570"/>
    <lineage>
        <taxon>Bacteria</taxon>
        <taxon>Bacillati</taxon>
        <taxon>Actinomycetota</taxon>
        <taxon>Actinomycetes</taxon>
        <taxon>Micromonosporales</taxon>
        <taxon>Micromonosporaceae</taxon>
        <taxon>Virgisporangium</taxon>
    </lineage>
</organism>
<keyword evidence="3" id="KW-1185">Reference proteome</keyword>
<dbReference type="EMBL" id="BOPG01000063">
    <property type="protein sequence ID" value="GIJ61022.1"/>
    <property type="molecule type" value="Genomic_DNA"/>
</dbReference>
<evidence type="ECO:0000256" key="1">
    <source>
        <dbReference type="SAM" id="Phobius"/>
    </source>
</evidence>
<proteinExistence type="predicted"/>
<comment type="caution">
    <text evidence="2">The sequence shown here is derived from an EMBL/GenBank/DDBJ whole genome shotgun (WGS) entry which is preliminary data.</text>
</comment>